<protein>
    <submittedName>
        <fullName evidence="1">Uncharacterized protein</fullName>
    </submittedName>
</protein>
<evidence type="ECO:0000313" key="1">
    <source>
        <dbReference type="EMBL" id="CAE6505711.1"/>
    </source>
</evidence>
<dbReference type="OrthoDB" id="5401396at2759"/>
<accession>A0A8H3D0Z6</accession>
<dbReference type="EMBL" id="CAJMWV010004902">
    <property type="protein sequence ID" value="CAE6505711.1"/>
    <property type="molecule type" value="Genomic_DNA"/>
</dbReference>
<dbReference type="AlphaFoldDB" id="A0A8H3D0Z6"/>
<sequence>MKGYKIFEGNLLIDMRVISVVILLLVAAALGAPFVKRQDQLNGGVYYCTETNFTGVCVQTPPIELVQSHFTL</sequence>
<dbReference type="Proteomes" id="UP000663831">
    <property type="component" value="Unassembled WGS sequence"/>
</dbReference>
<name>A0A8H3D0Z6_9AGAM</name>
<evidence type="ECO:0000313" key="2">
    <source>
        <dbReference type="Proteomes" id="UP000663831"/>
    </source>
</evidence>
<gene>
    <name evidence="1" type="ORF">RDB_LOCUS124609</name>
</gene>
<comment type="caution">
    <text evidence="1">The sequence shown here is derived from an EMBL/GenBank/DDBJ whole genome shotgun (WGS) entry which is preliminary data.</text>
</comment>
<organism evidence="1 2">
    <name type="scientific">Rhizoctonia solani</name>
    <dbReference type="NCBI Taxonomy" id="456999"/>
    <lineage>
        <taxon>Eukaryota</taxon>
        <taxon>Fungi</taxon>
        <taxon>Dikarya</taxon>
        <taxon>Basidiomycota</taxon>
        <taxon>Agaricomycotina</taxon>
        <taxon>Agaricomycetes</taxon>
        <taxon>Cantharellales</taxon>
        <taxon>Ceratobasidiaceae</taxon>
        <taxon>Rhizoctonia</taxon>
    </lineage>
</organism>
<proteinExistence type="predicted"/>
<reference evidence="1" key="1">
    <citation type="submission" date="2021-01" db="EMBL/GenBank/DDBJ databases">
        <authorList>
            <person name="Kaushik A."/>
        </authorList>
    </citation>
    <scope>NUCLEOTIDE SEQUENCE</scope>
    <source>
        <strain evidence="1">AG3-1AP</strain>
    </source>
</reference>